<dbReference type="GO" id="GO:0016831">
    <property type="term" value="F:carboxy-lyase activity"/>
    <property type="evidence" value="ECO:0007669"/>
    <property type="project" value="InterPro"/>
</dbReference>
<dbReference type="EMBL" id="BJVJ01000016">
    <property type="protein sequence ID" value="GEL23145.1"/>
    <property type="molecule type" value="Genomic_DNA"/>
</dbReference>
<dbReference type="GO" id="GO:0016787">
    <property type="term" value="F:hydrolase activity"/>
    <property type="evidence" value="ECO:0007669"/>
    <property type="project" value="InterPro"/>
</dbReference>
<dbReference type="Proteomes" id="UP000321685">
    <property type="component" value="Unassembled WGS sequence"/>
</dbReference>
<gene>
    <name evidence="4" type="ORF">PSU4_20990</name>
</gene>
<dbReference type="PANTHER" id="PTHR21240:SF28">
    <property type="entry name" value="ISO-OROTATE DECARBOXYLASE (EUROFUNG)"/>
    <property type="match status" value="1"/>
</dbReference>
<evidence type="ECO:0000259" key="3">
    <source>
        <dbReference type="Pfam" id="PF04909"/>
    </source>
</evidence>
<dbReference type="AlphaFoldDB" id="A0A511DEC2"/>
<dbReference type="InterPro" id="IPR006680">
    <property type="entry name" value="Amidohydro-rel"/>
</dbReference>
<evidence type="ECO:0000256" key="1">
    <source>
        <dbReference type="ARBA" id="ARBA00023239"/>
    </source>
</evidence>
<dbReference type="InterPro" id="IPR032465">
    <property type="entry name" value="ACMSD"/>
</dbReference>
<dbReference type="OrthoDB" id="2533941at2"/>
<comment type="caution">
    <text evidence="4">The sequence shown here is derived from an EMBL/GenBank/DDBJ whole genome shotgun (WGS) entry which is preliminary data.</text>
</comment>
<dbReference type="PANTHER" id="PTHR21240">
    <property type="entry name" value="2-AMINO-3-CARBOXYLMUCONATE-6-SEMIALDEHYDE DECARBOXYLASE"/>
    <property type="match status" value="1"/>
</dbReference>
<dbReference type="RefSeq" id="WP_147105679.1">
    <property type="nucleotide sequence ID" value="NZ_BJVJ01000016.1"/>
</dbReference>
<dbReference type="Gene3D" id="3.20.20.140">
    <property type="entry name" value="Metal-dependent hydrolases"/>
    <property type="match status" value="1"/>
</dbReference>
<name>A0A511DEC2_9PSEU</name>
<reference evidence="4 5" key="1">
    <citation type="submission" date="2019-07" db="EMBL/GenBank/DDBJ databases">
        <title>Whole genome shotgun sequence of Pseudonocardia sulfidoxydans NBRC 16205.</title>
        <authorList>
            <person name="Hosoyama A."/>
            <person name="Uohara A."/>
            <person name="Ohji S."/>
            <person name="Ichikawa N."/>
        </authorList>
    </citation>
    <scope>NUCLEOTIDE SEQUENCE [LARGE SCALE GENOMIC DNA]</scope>
    <source>
        <strain evidence="4 5">NBRC 16205</strain>
    </source>
</reference>
<dbReference type="InterPro" id="IPR032466">
    <property type="entry name" value="Metal_Hydrolase"/>
</dbReference>
<dbReference type="GO" id="GO:0019748">
    <property type="term" value="P:secondary metabolic process"/>
    <property type="evidence" value="ECO:0007669"/>
    <property type="project" value="TreeGrafter"/>
</dbReference>
<dbReference type="SUPFAM" id="SSF51556">
    <property type="entry name" value="Metallo-dependent hydrolases"/>
    <property type="match status" value="1"/>
</dbReference>
<evidence type="ECO:0000313" key="5">
    <source>
        <dbReference type="Proteomes" id="UP000321685"/>
    </source>
</evidence>
<proteinExistence type="predicted"/>
<keyword evidence="1" id="KW-0456">Lyase</keyword>
<organism evidence="4 5">
    <name type="scientific">Pseudonocardia sulfidoxydans NBRC 16205</name>
    <dbReference type="NCBI Taxonomy" id="1223511"/>
    <lineage>
        <taxon>Bacteria</taxon>
        <taxon>Bacillati</taxon>
        <taxon>Actinomycetota</taxon>
        <taxon>Actinomycetes</taxon>
        <taxon>Pseudonocardiales</taxon>
        <taxon>Pseudonocardiaceae</taxon>
        <taxon>Pseudonocardia</taxon>
    </lineage>
</organism>
<keyword evidence="5" id="KW-1185">Reference proteome</keyword>
<protein>
    <recommendedName>
        <fullName evidence="3">Amidohydrolase-related domain-containing protein</fullName>
    </recommendedName>
</protein>
<accession>A0A511DEC2</accession>
<feature type="domain" description="Amidohydrolase-related" evidence="3">
    <location>
        <begin position="95"/>
        <end position="349"/>
    </location>
</feature>
<evidence type="ECO:0000313" key="4">
    <source>
        <dbReference type="EMBL" id="GEL23145.1"/>
    </source>
</evidence>
<dbReference type="GO" id="GO:0005737">
    <property type="term" value="C:cytoplasm"/>
    <property type="evidence" value="ECO:0007669"/>
    <property type="project" value="TreeGrafter"/>
</dbReference>
<dbReference type="Pfam" id="PF04909">
    <property type="entry name" value="Amidohydro_2"/>
    <property type="match status" value="1"/>
</dbReference>
<feature type="region of interest" description="Disordered" evidence="2">
    <location>
        <begin position="48"/>
        <end position="67"/>
    </location>
</feature>
<sequence length="368" mass="41537">MTIVDVDAHYLEDYTVLADYLDEPVRSRIRNQPQGWLVPNSTGDRYLSGRINRDRDVPGTNPRRTQPDEVPRIMEFLGVDISVQISNLMLTLPNMNSRELAVGLCQGYAEYMIDKVCDPAKGVFSTVIVPTQDPAKAADLVRRYGRAPGMSSVTFITQWAQPPLGDIHYDPIYEASAEVGLPIVYHASGAGLDHFLIDGFQKFIETYTLGFLFHNLATLVSVIVQGLPERFPSLRFIFQESGIAYLPGIMYRLDEAYLKRRSEAPLLTKLPSEYIRSFYFGTQPLERPENDEHLAAIFDMVDAEDRLVFATDYPHFDYDRPSAITTLPFVSEEGKRKILGDNALSVYRFDGWTPPERETSPLVAGVAR</sequence>
<evidence type="ECO:0000256" key="2">
    <source>
        <dbReference type="SAM" id="MobiDB-lite"/>
    </source>
</evidence>